<evidence type="ECO:0000256" key="1">
    <source>
        <dbReference type="ARBA" id="ARBA00004141"/>
    </source>
</evidence>
<feature type="transmembrane region" description="Helical" evidence="5">
    <location>
        <begin position="286"/>
        <end position="307"/>
    </location>
</feature>
<sequence length="469" mass="52054">MATSETAEEKPVLVEHVDNEAVTTKEKALSSDAAAAGQGVSGYETLTLWETAKKFKIGIMGNIIANSGFVKQFGTGVNENGDKYLVSGVLSAWNAVGAVGQIIGMVSLTFLSSRLGRKLAMYWLWSLLTVSIILDLWFSAGQFFAPVALQVMLEKEPDNYLTPIYTQWSQIGLMIIIYLLVPESPAWCASKGKEKEAKKMLRKLHWDIKDYDVDHQYNLLLINVEHERAIAAEQSREKWYNIFKGQDGLRTMISAWTLMTQQLIGLGIFGSYATYFFQQTGLKDPFKITCMTSGINIFFSIVVIYLADATGRRWMACYGSTICWGCCVVVGILGVVPSSSATYNAMVFFTVLWNVGLVANGATGWGFRLRPYTAGFAAASTCVVGTVIGTVLPYMINAEEWNWGLKTAWLYVGLGAPFTIGMWFLIPETKGRSAAELDELFERKIKPFRFHKTTTVTQRLVEMNGEGRA</sequence>
<evidence type="ECO:0000256" key="4">
    <source>
        <dbReference type="ARBA" id="ARBA00023136"/>
    </source>
</evidence>
<evidence type="ECO:0000313" key="7">
    <source>
        <dbReference type="Proteomes" id="UP000288168"/>
    </source>
</evidence>
<evidence type="ECO:0000313" key="6">
    <source>
        <dbReference type="EMBL" id="RSL64015.1"/>
    </source>
</evidence>
<organism evidence="6 7">
    <name type="scientific">Fusarium duplospermum</name>
    <dbReference type="NCBI Taxonomy" id="1325734"/>
    <lineage>
        <taxon>Eukaryota</taxon>
        <taxon>Fungi</taxon>
        <taxon>Dikarya</taxon>
        <taxon>Ascomycota</taxon>
        <taxon>Pezizomycotina</taxon>
        <taxon>Sordariomycetes</taxon>
        <taxon>Hypocreomycetidae</taxon>
        <taxon>Hypocreales</taxon>
        <taxon>Nectriaceae</taxon>
        <taxon>Fusarium</taxon>
        <taxon>Fusarium solani species complex</taxon>
    </lineage>
</organism>
<dbReference type="SUPFAM" id="SSF103473">
    <property type="entry name" value="MFS general substrate transporter"/>
    <property type="match status" value="1"/>
</dbReference>
<feature type="transmembrane region" description="Helical" evidence="5">
    <location>
        <begin position="374"/>
        <end position="396"/>
    </location>
</feature>
<feature type="transmembrane region" description="Helical" evidence="5">
    <location>
        <begin position="123"/>
        <end position="144"/>
    </location>
</feature>
<dbReference type="PANTHER" id="PTHR48022">
    <property type="entry name" value="PLASTIDIC GLUCOSE TRANSPORTER 4"/>
    <property type="match status" value="1"/>
</dbReference>
<dbReference type="Pfam" id="PF00083">
    <property type="entry name" value="Sugar_tr"/>
    <property type="match status" value="1"/>
</dbReference>
<reference evidence="6 7" key="1">
    <citation type="submission" date="2017-06" db="EMBL/GenBank/DDBJ databases">
        <title>Comparative genomic analysis of Ambrosia Fusariam Clade fungi.</title>
        <authorList>
            <person name="Stajich J.E."/>
            <person name="Carrillo J."/>
            <person name="Kijimoto T."/>
            <person name="Eskalen A."/>
            <person name="O'Donnell K."/>
            <person name="Kasson M."/>
        </authorList>
    </citation>
    <scope>NUCLEOTIDE SEQUENCE [LARGE SCALE GENOMIC DNA]</scope>
    <source>
        <strain evidence="6 7">NRRL62584</strain>
    </source>
</reference>
<dbReference type="InterPro" id="IPR005828">
    <property type="entry name" value="MFS_sugar_transport-like"/>
</dbReference>
<accession>A0A428QFG9</accession>
<feature type="transmembrane region" description="Helical" evidence="5">
    <location>
        <begin position="314"/>
        <end position="336"/>
    </location>
</feature>
<feature type="transmembrane region" description="Helical" evidence="5">
    <location>
        <begin position="164"/>
        <end position="181"/>
    </location>
</feature>
<evidence type="ECO:0000256" key="3">
    <source>
        <dbReference type="ARBA" id="ARBA00022989"/>
    </source>
</evidence>
<evidence type="ECO:0008006" key="8">
    <source>
        <dbReference type="Google" id="ProtNLM"/>
    </source>
</evidence>
<evidence type="ECO:0000256" key="2">
    <source>
        <dbReference type="ARBA" id="ARBA00022692"/>
    </source>
</evidence>
<dbReference type="GO" id="GO:0005351">
    <property type="term" value="F:carbohydrate:proton symporter activity"/>
    <property type="evidence" value="ECO:0007669"/>
    <property type="project" value="TreeGrafter"/>
</dbReference>
<dbReference type="EMBL" id="NKCI01000035">
    <property type="protein sequence ID" value="RSL64015.1"/>
    <property type="molecule type" value="Genomic_DNA"/>
</dbReference>
<comment type="caution">
    <text evidence="6">The sequence shown here is derived from an EMBL/GenBank/DDBJ whole genome shotgun (WGS) entry which is preliminary data.</text>
</comment>
<dbReference type="AlphaFoldDB" id="A0A428QFG9"/>
<dbReference type="OrthoDB" id="2544694at2759"/>
<feature type="transmembrane region" description="Helical" evidence="5">
    <location>
        <begin position="92"/>
        <end position="111"/>
    </location>
</feature>
<dbReference type="PANTHER" id="PTHR48022:SF15">
    <property type="entry name" value="ALPHA-GLUCOSIDE TRANSPORTER, PUTATIVE (AFU_ORTHOLOGUE AFUA_5G00500)-RELATED"/>
    <property type="match status" value="1"/>
</dbReference>
<feature type="transmembrane region" description="Helical" evidence="5">
    <location>
        <begin position="253"/>
        <end position="274"/>
    </location>
</feature>
<dbReference type="GO" id="GO:0016020">
    <property type="term" value="C:membrane"/>
    <property type="evidence" value="ECO:0007669"/>
    <property type="project" value="UniProtKB-SubCell"/>
</dbReference>
<dbReference type="InterPro" id="IPR036259">
    <property type="entry name" value="MFS_trans_sf"/>
</dbReference>
<keyword evidence="7" id="KW-1185">Reference proteome</keyword>
<dbReference type="Proteomes" id="UP000288168">
    <property type="component" value="Unassembled WGS sequence"/>
</dbReference>
<feature type="transmembrane region" description="Helical" evidence="5">
    <location>
        <begin position="408"/>
        <end position="426"/>
    </location>
</feature>
<protein>
    <recommendedName>
        <fullName evidence="8">Major facilitator superfamily (MFS) profile domain-containing protein</fullName>
    </recommendedName>
</protein>
<keyword evidence="3 5" id="KW-1133">Transmembrane helix</keyword>
<comment type="subcellular location">
    <subcellularLocation>
        <location evidence="1">Membrane</location>
        <topology evidence="1">Multi-pass membrane protein</topology>
    </subcellularLocation>
</comment>
<name>A0A428QFG9_9HYPO</name>
<proteinExistence type="predicted"/>
<feature type="transmembrane region" description="Helical" evidence="5">
    <location>
        <begin position="342"/>
        <end position="362"/>
    </location>
</feature>
<dbReference type="Gene3D" id="1.20.1250.20">
    <property type="entry name" value="MFS general substrate transporter like domains"/>
    <property type="match status" value="1"/>
</dbReference>
<dbReference type="InterPro" id="IPR050360">
    <property type="entry name" value="MFS_Sugar_Transporters"/>
</dbReference>
<evidence type="ECO:0000256" key="5">
    <source>
        <dbReference type="SAM" id="Phobius"/>
    </source>
</evidence>
<keyword evidence="4 5" id="KW-0472">Membrane</keyword>
<gene>
    <name evidence="6" type="ORF">CEP54_004882</name>
</gene>
<keyword evidence="2 5" id="KW-0812">Transmembrane</keyword>